<comment type="similarity">
    <text evidence="6">Belongs to the ribose 1,5-bisphosphokinase family.</text>
</comment>
<keyword evidence="3 6" id="KW-0808">Transferase</keyword>
<protein>
    <recommendedName>
        <fullName evidence="6">Ribose 1,5-bisphosphate phosphokinase PhnN</fullName>
        <ecNumber evidence="6">2.7.4.23</ecNumber>
    </recommendedName>
    <alternativeName>
        <fullName evidence="6">Ribose 1,5-bisphosphokinase</fullName>
    </alternativeName>
</protein>
<keyword evidence="8" id="KW-0418">Kinase</keyword>
<dbReference type="GO" id="GO:0006015">
    <property type="term" value="P:5-phosphoribose 1-diphosphate biosynthetic process"/>
    <property type="evidence" value="ECO:0007669"/>
    <property type="project" value="UniProtKB-UniRule"/>
</dbReference>
<dbReference type="HAMAP" id="MF_00836">
    <property type="entry name" value="PhnN"/>
    <property type="match status" value="1"/>
</dbReference>
<comment type="catalytic activity">
    <reaction evidence="1 6">
        <text>alpha-D-ribose 1,5-bisphosphate + ATP = 5-phospho-alpha-D-ribose 1-diphosphate + ADP</text>
        <dbReference type="Rhea" id="RHEA:20109"/>
        <dbReference type="ChEBI" id="CHEBI:30616"/>
        <dbReference type="ChEBI" id="CHEBI:58017"/>
        <dbReference type="ChEBI" id="CHEBI:68688"/>
        <dbReference type="ChEBI" id="CHEBI:456216"/>
        <dbReference type="EC" id="2.7.4.23"/>
    </reaction>
</comment>
<gene>
    <name evidence="6 8" type="primary">phnN</name>
    <name evidence="8" type="ORF">DRV84_07740</name>
</gene>
<feature type="domain" description="Guanylate kinase/L-type calcium channel beta subunit" evidence="7">
    <location>
        <begin position="2"/>
        <end position="177"/>
    </location>
</feature>
<keyword evidence="9" id="KW-1185">Reference proteome</keyword>
<dbReference type="RefSeq" id="WP_115979317.1">
    <property type="nucleotide sequence ID" value="NZ_QOHR01000007.1"/>
</dbReference>
<comment type="caution">
    <text evidence="8">The sequence shown here is derived from an EMBL/GenBank/DDBJ whole genome shotgun (WGS) entry which is preliminary data.</text>
</comment>
<accession>A0A3D9BVH8</accession>
<evidence type="ECO:0000313" key="9">
    <source>
        <dbReference type="Proteomes" id="UP000257131"/>
    </source>
</evidence>
<dbReference type="SUPFAM" id="SSF52540">
    <property type="entry name" value="P-loop containing nucleoside triphosphate hydrolases"/>
    <property type="match status" value="1"/>
</dbReference>
<keyword evidence="5 6" id="KW-0067">ATP-binding</keyword>
<organism evidence="8 9">
    <name type="scientific">Rhodosalinus sediminis</name>
    <dbReference type="NCBI Taxonomy" id="1940533"/>
    <lineage>
        <taxon>Bacteria</taxon>
        <taxon>Pseudomonadati</taxon>
        <taxon>Pseudomonadota</taxon>
        <taxon>Alphaproteobacteria</taxon>
        <taxon>Rhodobacterales</taxon>
        <taxon>Paracoccaceae</taxon>
        <taxon>Rhodosalinus</taxon>
    </lineage>
</organism>
<dbReference type="NCBIfam" id="TIGR02322">
    <property type="entry name" value="phosphon_PhnN"/>
    <property type="match status" value="1"/>
</dbReference>
<evidence type="ECO:0000256" key="6">
    <source>
        <dbReference type="HAMAP-Rule" id="MF_00836"/>
    </source>
</evidence>
<evidence type="ECO:0000256" key="1">
    <source>
        <dbReference type="ARBA" id="ARBA00000373"/>
    </source>
</evidence>
<evidence type="ECO:0000256" key="4">
    <source>
        <dbReference type="ARBA" id="ARBA00022741"/>
    </source>
</evidence>
<evidence type="ECO:0000256" key="3">
    <source>
        <dbReference type="ARBA" id="ARBA00022679"/>
    </source>
</evidence>
<dbReference type="Gene3D" id="3.40.50.300">
    <property type="entry name" value="P-loop containing nucleotide triphosphate hydrolases"/>
    <property type="match status" value="1"/>
</dbReference>
<evidence type="ECO:0000313" key="8">
    <source>
        <dbReference type="EMBL" id="REC57331.1"/>
    </source>
</evidence>
<evidence type="ECO:0000256" key="2">
    <source>
        <dbReference type="ARBA" id="ARBA00005069"/>
    </source>
</evidence>
<name>A0A3D9BVH8_9RHOB</name>
<dbReference type="InterPro" id="IPR027417">
    <property type="entry name" value="P-loop_NTPase"/>
</dbReference>
<dbReference type="OrthoDB" id="341217at2"/>
<dbReference type="UniPathway" id="UPA00087">
    <property type="reaction ID" value="UER00175"/>
</dbReference>
<reference evidence="8 9" key="1">
    <citation type="journal article" date="2017" name="Int. J. Syst. Evol. Microbiol.">
        <title>Rhodosalinus sediminis gen. nov., sp. nov., isolated from marine saltern.</title>
        <authorList>
            <person name="Guo L.Y."/>
            <person name="Ling S.K."/>
            <person name="Li C.M."/>
            <person name="Chen G.J."/>
            <person name="Du Z.J."/>
        </authorList>
    </citation>
    <scope>NUCLEOTIDE SEQUENCE [LARGE SCALE GENOMIC DNA]</scope>
    <source>
        <strain evidence="8 9">WDN1C137</strain>
    </source>
</reference>
<proteinExistence type="inferred from homology"/>
<comment type="pathway">
    <text evidence="2 6">Metabolic intermediate biosynthesis; 5-phospho-alpha-D-ribose 1-diphosphate biosynthesis; 5-phospho-alpha-D-ribose 1-diphosphate from D-ribose 5-phosphate (route II): step 3/3.</text>
</comment>
<dbReference type="Proteomes" id="UP000257131">
    <property type="component" value="Unassembled WGS sequence"/>
</dbReference>
<feature type="binding site" evidence="6">
    <location>
        <begin position="10"/>
        <end position="17"/>
    </location>
    <ligand>
        <name>ATP</name>
        <dbReference type="ChEBI" id="CHEBI:30616"/>
    </ligand>
</feature>
<dbReference type="InterPro" id="IPR012699">
    <property type="entry name" value="PhnN"/>
</dbReference>
<keyword evidence="4 6" id="KW-0547">Nucleotide-binding</keyword>
<evidence type="ECO:0000259" key="7">
    <source>
        <dbReference type="SMART" id="SM00072"/>
    </source>
</evidence>
<dbReference type="EMBL" id="QOHR01000007">
    <property type="protein sequence ID" value="REC57331.1"/>
    <property type="molecule type" value="Genomic_DNA"/>
</dbReference>
<dbReference type="GO" id="GO:0019634">
    <property type="term" value="P:organic phosphonate metabolic process"/>
    <property type="evidence" value="ECO:0007669"/>
    <property type="project" value="UniProtKB-UniRule"/>
</dbReference>
<dbReference type="AlphaFoldDB" id="A0A3D9BVH8"/>
<dbReference type="GO" id="GO:0005524">
    <property type="term" value="F:ATP binding"/>
    <property type="evidence" value="ECO:0007669"/>
    <property type="project" value="UniProtKB-KW"/>
</dbReference>
<evidence type="ECO:0000256" key="5">
    <source>
        <dbReference type="ARBA" id="ARBA00022840"/>
    </source>
</evidence>
<dbReference type="GO" id="GO:0033863">
    <property type="term" value="F:ribose 1,5-bisphosphate phosphokinase activity"/>
    <property type="evidence" value="ECO:0007669"/>
    <property type="project" value="UniProtKB-UniRule"/>
</dbReference>
<comment type="function">
    <text evidence="6">Catalyzes the phosphorylation of ribose 1,5-bisphosphate to 5-phospho-D-ribosyl alpha-1-diphosphate (PRPP).</text>
</comment>
<sequence length="184" mass="18875">MSGRLIAVVGPSGVGKDTVMAEMAARRPGLHVARRAITRPAAASEPFEPLSEAAFARREAAGDFALAWRAHGLAYALPVPELAGLAEGRDALANLSRRALGAAAARFPRLVVLALEAPAEVLAARLAGRGRESADEIAARLARAAPLPADLPEDVPVIRIDNSGPPGAAAEAALAALYPERAAS</sequence>
<dbReference type="InterPro" id="IPR008145">
    <property type="entry name" value="GK/Ca_channel_bsu"/>
</dbReference>
<dbReference type="EC" id="2.7.4.23" evidence="6"/>
<dbReference type="SMART" id="SM00072">
    <property type="entry name" value="GuKc"/>
    <property type="match status" value="1"/>
</dbReference>